<dbReference type="EMBL" id="JAUSVO010000003">
    <property type="protein sequence ID" value="MDQ0438037.1"/>
    <property type="molecule type" value="Genomic_DNA"/>
</dbReference>
<keyword evidence="2" id="KW-1185">Reference proteome</keyword>
<evidence type="ECO:0000313" key="1">
    <source>
        <dbReference type="EMBL" id="MDQ0438037.1"/>
    </source>
</evidence>
<proteinExistence type="predicted"/>
<dbReference type="RefSeq" id="WP_266348957.1">
    <property type="nucleotide sequence ID" value="NZ_JAPKNG010000003.1"/>
</dbReference>
<accession>A0ABU0H6U5</accession>
<protein>
    <submittedName>
        <fullName evidence="1">Uncharacterized protein</fullName>
    </submittedName>
</protein>
<organism evidence="1 2">
    <name type="scientific">Kaistia dalseonensis</name>
    <dbReference type="NCBI Taxonomy" id="410840"/>
    <lineage>
        <taxon>Bacteria</taxon>
        <taxon>Pseudomonadati</taxon>
        <taxon>Pseudomonadota</taxon>
        <taxon>Alphaproteobacteria</taxon>
        <taxon>Hyphomicrobiales</taxon>
        <taxon>Kaistiaceae</taxon>
        <taxon>Kaistia</taxon>
    </lineage>
</organism>
<comment type="caution">
    <text evidence="1">The sequence shown here is derived from an EMBL/GenBank/DDBJ whole genome shotgun (WGS) entry which is preliminary data.</text>
</comment>
<evidence type="ECO:0000313" key="2">
    <source>
        <dbReference type="Proteomes" id="UP001241603"/>
    </source>
</evidence>
<sequence length="51" mass="6082">MFKTLKKMSRSWNSYLHYDAETEALNSAGDRIDVELIHRNFSKNSRRPFGY</sequence>
<name>A0ABU0H6U5_9HYPH</name>
<reference evidence="1 2" key="1">
    <citation type="submission" date="2023-07" db="EMBL/GenBank/DDBJ databases">
        <title>Genomic Encyclopedia of Type Strains, Phase IV (KMG-IV): sequencing the most valuable type-strain genomes for metagenomic binning, comparative biology and taxonomic classification.</title>
        <authorList>
            <person name="Goeker M."/>
        </authorList>
    </citation>
    <scope>NUCLEOTIDE SEQUENCE [LARGE SCALE GENOMIC DNA]</scope>
    <source>
        <strain evidence="1 2">B6-8</strain>
    </source>
</reference>
<dbReference type="Proteomes" id="UP001241603">
    <property type="component" value="Unassembled WGS sequence"/>
</dbReference>
<gene>
    <name evidence="1" type="ORF">QO014_002429</name>
</gene>